<dbReference type="GO" id="GO:0003713">
    <property type="term" value="F:transcription coactivator activity"/>
    <property type="evidence" value="ECO:0007669"/>
    <property type="project" value="TreeGrafter"/>
</dbReference>
<dbReference type="PANTHER" id="PTHR21680">
    <property type="entry name" value="COILED-COIL DOMAIN-CONTAINING PROTEIN 124"/>
    <property type="match status" value="1"/>
</dbReference>
<evidence type="ECO:0000259" key="5">
    <source>
        <dbReference type="Pfam" id="PF06244"/>
    </source>
</evidence>
<name>A0A1A8WIZ1_PLAOA</name>
<feature type="coiled-coil region" evidence="3">
    <location>
        <begin position="13"/>
        <end position="72"/>
    </location>
</feature>
<keyword evidence="4" id="KW-0472">Membrane</keyword>
<dbReference type="GO" id="GO:0006366">
    <property type="term" value="P:transcription by RNA polymerase II"/>
    <property type="evidence" value="ECO:0007669"/>
    <property type="project" value="TreeGrafter"/>
</dbReference>
<dbReference type="PANTHER" id="PTHR21680:SF0">
    <property type="entry name" value="COILED-COIL DOMAIN-CONTAINING PROTEIN 124"/>
    <property type="match status" value="1"/>
</dbReference>
<keyword evidence="2 3" id="KW-0175">Coiled coil</keyword>
<keyword evidence="4" id="KW-1133">Transmembrane helix</keyword>
<accession>A0A1A8WIZ1</accession>
<evidence type="ECO:0000313" key="6">
    <source>
        <dbReference type="EMBL" id="SBS91217.1"/>
    </source>
</evidence>
<feature type="transmembrane region" description="Helical" evidence="4">
    <location>
        <begin position="118"/>
        <end position="136"/>
    </location>
</feature>
<dbReference type="Pfam" id="PF06244">
    <property type="entry name" value="Ccdc124"/>
    <property type="match status" value="1"/>
</dbReference>
<dbReference type="AlphaFoldDB" id="A0A1A8WIZ1"/>
<dbReference type="InterPro" id="IPR054414">
    <property type="entry name" value="Ccdc124/Oxs1_C"/>
</dbReference>
<gene>
    <name evidence="6" type="ORF">POVCU2_0066280</name>
</gene>
<evidence type="ECO:0000256" key="4">
    <source>
        <dbReference type="SAM" id="Phobius"/>
    </source>
</evidence>
<dbReference type="EMBL" id="FLQU01001058">
    <property type="protein sequence ID" value="SBS91217.1"/>
    <property type="molecule type" value="Genomic_DNA"/>
</dbReference>
<dbReference type="GO" id="GO:0005634">
    <property type="term" value="C:nucleus"/>
    <property type="evidence" value="ECO:0007669"/>
    <property type="project" value="TreeGrafter"/>
</dbReference>
<dbReference type="InterPro" id="IPR010422">
    <property type="entry name" value="Ccdc124/Oxs1"/>
</dbReference>
<protein>
    <recommendedName>
        <fullName evidence="5">Coiled-coil domain-containing protein</fullName>
    </recommendedName>
</protein>
<evidence type="ECO:0000256" key="1">
    <source>
        <dbReference type="ARBA" id="ARBA00008296"/>
    </source>
</evidence>
<proteinExistence type="inferred from homology"/>
<feature type="coiled-coil region" evidence="3">
    <location>
        <begin position="146"/>
        <end position="183"/>
    </location>
</feature>
<reference evidence="7" key="1">
    <citation type="submission" date="2016-05" db="EMBL/GenBank/DDBJ databases">
        <authorList>
            <person name="Naeem Raeece"/>
        </authorList>
    </citation>
    <scope>NUCLEOTIDE SEQUENCE [LARGE SCALE GENOMIC DNA]</scope>
</reference>
<evidence type="ECO:0000256" key="2">
    <source>
        <dbReference type="ARBA" id="ARBA00023054"/>
    </source>
</evidence>
<keyword evidence="4" id="KW-0812">Transmembrane</keyword>
<organism evidence="6 7">
    <name type="scientific">Plasmodium ovale curtisi</name>
    <dbReference type="NCBI Taxonomy" id="864141"/>
    <lineage>
        <taxon>Eukaryota</taxon>
        <taxon>Sar</taxon>
        <taxon>Alveolata</taxon>
        <taxon>Apicomplexa</taxon>
        <taxon>Aconoidasida</taxon>
        <taxon>Haemosporida</taxon>
        <taxon>Plasmodiidae</taxon>
        <taxon>Plasmodium</taxon>
        <taxon>Plasmodium (Plasmodium)</taxon>
    </lineage>
</organism>
<evidence type="ECO:0000256" key="3">
    <source>
        <dbReference type="SAM" id="Coils"/>
    </source>
</evidence>
<dbReference type="Proteomes" id="UP000078560">
    <property type="component" value="Unassembled WGS sequence"/>
</dbReference>
<evidence type="ECO:0000313" key="7">
    <source>
        <dbReference type="Proteomes" id="UP000078560"/>
    </source>
</evidence>
<sequence length="314" mass="37268">MPQWGAGNTRAIEARLRKKLEKDKKQKELEEKKLDEFWKDDDKKAQAKMQRKIEAENKRQQKLDRKKELKALYGEEEKSLKSNKESEYPRNVSLYQMRFIVMTNVYIVDYEFEVYPPFFPPILDCILFILFTLYFWHKQKATNSKVTQAQILQKLIEEKKKEMQEEKKKKNNLNVHEMELEDNINHIKRDESNEYDEYINGKKREIKGKIMRSMCINRCRGGGGANGREINWPISVGTFIESPAFSTGIDDVISALDNVSFEKTKKVKVAYKKFEEENLPLIKEQYKGLKLSQFKQILWKQFKKSADNPMNQKD</sequence>
<comment type="similarity">
    <text evidence="1">Belongs to the CCDC124 family.</text>
</comment>
<feature type="domain" description="Coiled-coil" evidence="5">
    <location>
        <begin position="246"/>
        <end position="312"/>
    </location>
</feature>